<feature type="region of interest" description="Disordered" evidence="1">
    <location>
        <begin position="384"/>
        <end position="432"/>
    </location>
</feature>
<evidence type="ECO:0000313" key="3">
    <source>
        <dbReference type="EMBL" id="CAE0628274.1"/>
    </source>
</evidence>
<name>A0A7S4D4H0_HETAK</name>
<protein>
    <recommendedName>
        <fullName evidence="2">NFACT RNA-binding domain-containing protein</fullName>
    </recommendedName>
</protein>
<dbReference type="Gene3D" id="2.30.310.10">
    <property type="entry name" value="ibrinogen binding protein from staphylococcus aureus domain"/>
    <property type="match status" value="1"/>
</dbReference>
<organism evidence="3">
    <name type="scientific">Heterosigma akashiwo</name>
    <name type="common">Chromophytic alga</name>
    <name type="synonym">Heterosigma carterae</name>
    <dbReference type="NCBI Taxonomy" id="2829"/>
    <lineage>
        <taxon>Eukaryota</taxon>
        <taxon>Sar</taxon>
        <taxon>Stramenopiles</taxon>
        <taxon>Ochrophyta</taxon>
        <taxon>Raphidophyceae</taxon>
        <taxon>Chattonellales</taxon>
        <taxon>Chattonellaceae</taxon>
        <taxon>Heterosigma</taxon>
    </lineage>
</organism>
<dbReference type="AlphaFoldDB" id="A0A7S4D4H0"/>
<feature type="compositionally biased region" description="Polar residues" evidence="1">
    <location>
        <begin position="65"/>
        <end position="74"/>
    </location>
</feature>
<dbReference type="GO" id="GO:1990112">
    <property type="term" value="C:RQC complex"/>
    <property type="evidence" value="ECO:0007669"/>
    <property type="project" value="TreeGrafter"/>
</dbReference>
<dbReference type="PANTHER" id="PTHR15239">
    <property type="entry name" value="NUCLEAR EXPORT MEDIATOR FACTOR NEMF"/>
    <property type="match status" value="1"/>
</dbReference>
<proteinExistence type="predicted"/>
<sequence>MSLPYFKWVRAKDCDGLTRLMFIFQSCYTMAIPFNYCAHSSNLILVNAETGSIATCAYQVSPSKSTRPLQTGQQYELPPPQAKAAPAPGAPSLPEFKATVGLIGTDRLASALVSLYKGVSPVLAKGMARAAGLSPNAQVDSLTEEQWEALYSGPWTQWLKVLVENENSQASIDFENFAFQPIIFNDNEAKDLSPHTQKMDLLKAVEDYYGLAQITVEHNRLKQKCLAKVAAALKKARDRQAEFSSRLAEVEAGSARDLEGQADLLTAYTHTWKDGDAEIQCQDFETGEPITITVPTGTTPVEMAQKMYTKSKKLKRSVETVTPLLDQANLLVEYLEGVEFSIFDIETCKSQEDLLAIQEIADELDAEGSGFVQNHLLYINSGLTGRSSSQKTENMSQKKKAQKSQKGKLKKNTKGEAGRQQKGQKPSKKDLSLDGFLKLQRSPSSPVLLVGRNSQQNERLSFKVAREHDVWLHVRGVPGSHCLLRLEPGRDPSPEDLRHAADVAAYHSKARGSSNVPVMYTSPANVKKISGGPPGMVHLMREEVIWADPGRVA</sequence>
<feature type="region of interest" description="Disordered" evidence="1">
    <location>
        <begin position="65"/>
        <end position="89"/>
    </location>
</feature>
<dbReference type="GO" id="GO:0000049">
    <property type="term" value="F:tRNA binding"/>
    <property type="evidence" value="ECO:0007669"/>
    <property type="project" value="TreeGrafter"/>
</dbReference>
<dbReference type="GO" id="GO:0072344">
    <property type="term" value="P:rescue of stalled ribosome"/>
    <property type="evidence" value="ECO:0007669"/>
    <property type="project" value="TreeGrafter"/>
</dbReference>
<gene>
    <name evidence="3" type="ORF">HAKA00212_LOCUS6955</name>
</gene>
<dbReference type="InterPro" id="IPR051608">
    <property type="entry name" value="RQC_Subunit_NEMF"/>
</dbReference>
<dbReference type="GO" id="GO:0043023">
    <property type="term" value="F:ribosomal large subunit binding"/>
    <property type="evidence" value="ECO:0007669"/>
    <property type="project" value="TreeGrafter"/>
</dbReference>
<dbReference type="InterPro" id="IPR008532">
    <property type="entry name" value="NFACT_RNA-bd"/>
</dbReference>
<feature type="compositionally biased region" description="Basic residues" evidence="1">
    <location>
        <begin position="397"/>
        <end position="412"/>
    </location>
</feature>
<dbReference type="Pfam" id="PF05670">
    <property type="entry name" value="NFACT-R_1"/>
    <property type="match status" value="1"/>
</dbReference>
<evidence type="ECO:0000256" key="1">
    <source>
        <dbReference type="SAM" id="MobiDB-lite"/>
    </source>
</evidence>
<feature type="compositionally biased region" description="Polar residues" evidence="1">
    <location>
        <begin position="384"/>
        <end position="395"/>
    </location>
</feature>
<feature type="domain" description="NFACT RNA-binding" evidence="2">
    <location>
        <begin position="446"/>
        <end position="531"/>
    </location>
</feature>
<dbReference type="Pfam" id="PF05833">
    <property type="entry name" value="NFACT_N"/>
    <property type="match status" value="1"/>
</dbReference>
<dbReference type="PANTHER" id="PTHR15239:SF6">
    <property type="entry name" value="RIBOSOME QUALITY CONTROL COMPLEX SUBUNIT NEMF"/>
    <property type="match status" value="1"/>
</dbReference>
<reference evidence="3" key="1">
    <citation type="submission" date="2021-01" db="EMBL/GenBank/DDBJ databases">
        <authorList>
            <person name="Corre E."/>
            <person name="Pelletier E."/>
            <person name="Niang G."/>
            <person name="Scheremetjew M."/>
            <person name="Finn R."/>
            <person name="Kale V."/>
            <person name="Holt S."/>
            <person name="Cochrane G."/>
            <person name="Meng A."/>
            <person name="Brown T."/>
            <person name="Cohen L."/>
        </authorList>
    </citation>
    <scope>NUCLEOTIDE SEQUENCE</scope>
    <source>
        <strain evidence="3">CCMP3107</strain>
    </source>
</reference>
<evidence type="ECO:0000259" key="2">
    <source>
        <dbReference type="Pfam" id="PF05670"/>
    </source>
</evidence>
<dbReference type="EMBL" id="HBIU01014941">
    <property type="protein sequence ID" value="CAE0628274.1"/>
    <property type="molecule type" value="Transcribed_RNA"/>
</dbReference>
<accession>A0A7S4D4H0</accession>